<accession>U6J6D7</accession>
<dbReference type="GO" id="GO:0005829">
    <property type="term" value="C:cytosol"/>
    <property type="evidence" value="ECO:0007669"/>
    <property type="project" value="TreeGrafter"/>
</dbReference>
<reference evidence="14" key="4">
    <citation type="submission" date="2020-10" db="UniProtKB">
        <authorList>
            <consortium name="WormBaseParasite"/>
        </authorList>
    </citation>
    <scope>IDENTIFICATION</scope>
</reference>
<dbReference type="Pfam" id="PF09173">
    <property type="entry name" value="eIF2_C"/>
    <property type="match status" value="1"/>
</dbReference>
<evidence type="ECO:0000259" key="9">
    <source>
        <dbReference type="PROSITE" id="PS51722"/>
    </source>
</evidence>
<evidence type="ECO:0000256" key="8">
    <source>
        <dbReference type="ARBA" id="ARBA00048107"/>
    </source>
</evidence>
<dbReference type="EC" id="3.6.5.3" evidence="2"/>
<dbReference type="SUPFAM" id="SSF52540">
    <property type="entry name" value="P-loop containing nucleoside triphosphate hydrolases"/>
    <property type="match status" value="1"/>
</dbReference>
<dbReference type="GO" id="GO:0005850">
    <property type="term" value="C:eukaryotic translation initiation factor 2 complex"/>
    <property type="evidence" value="ECO:0007669"/>
    <property type="project" value="TreeGrafter"/>
</dbReference>
<reference evidence="10 13" key="2">
    <citation type="journal article" date="2013" name="Nature">
        <title>The genomes of four tapeworm species reveal adaptations to parasitism.</title>
        <authorList>
            <person name="Tsai I.J."/>
            <person name="Zarowiecki M."/>
            <person name="Holroyd N."/>
            <person name="Garciarrubio A."/>
            <person name="Sanchez-Flores A."/>
            <person name="Brooks K.L."/>
            <person name="Tracey A."/>
            <person name="Bobes R.J."/>
            <person name="Fragoso G."/>
            <person name="Sciutto E."/>
            <person name="Aslett M."/>
            <person name="Beasley H."/>
            <person name="Bennett H.M."/>
            <person name="Cai J."/>
            <person name="Camicia F."/>
            <person name="Clark R."/>
            <person name="Cucher M."/>
            <person name="De Silva N."/>
            <person name="Day T.A."/>
            <person name="Deplazes P."/>
            <person name="Estrada K."/>
            <person name="Fernandez C."/>
            <person name="Holland P.W."/>
            <person name="Hou J."/>
            <person name="Hu S."/>
            <person name="Huckvale T."/>
            <person name="Hung S.S."/>
            <person name="Kamenetzky L."/>
            <person name="Keane J.A."/>
            <person name="Kiss F."/>
            <person name="Koziol U."/>
            <person name="Lambert O."/>
            <person name="Liu K."/>
            <person name="Luo X."/>
            <person name="Luo Y."/>
            <person name="Macchiaroli N."/>
            <person name="Nichol S."/>
            <person name="Paps J."/>
            <person name="Parkinson J."/>
            <person name="Pouchkina-Stantcheva N."/>
            <person name="Riddiford N."/>
            <person name="Rosenzvit M."/>
            <person name="Salinas G."/>
            <person name="Wasmuth J.D."/>
            <person name="Zamanian M."/>
            <person name="Zheng Y."/>
            <person name="Cai X."/>
            <person name="Soberon X."/>
            <person name="Olson P.D."/>
            <person name="Laclette J.P."/>
            <person name="Brehm K."/>
            <person name="Berriman M."/>
            <person name="Garciarrubio A."/>
            <person name="Bobes R.J."/>
            <person name="Fragoso G."/>
            <person name="Sanchez-Flores A."/>
            <person name="Estrada K."/>
            <person name="Cevallos M.A."/>
            <person name="Morett E."/>
            <person name="Gonzalez V."/>
            <person name="Portillo T."/>
            <person name="Ochoa-Leyva A."/>
            <person name="Jose M.V."/>
            <person name="Sciutto E."/>
            <person name="Landa A."/>
            <person name="Jimenez L."/>
            <person name="Valdes V."/>
            <person name="Carrero J.C."/>
            <person name="Larralde C."/>
            <person name="Morales-Montor J."/>
            <person name="Limon-Lason J."/>
            <person name="Soberon X."/>
            <person name="Laclette J.P."/>
        </authorList>
    </citation>
    <scope>NUCLEOTIDE SEQUENCE [LARGE SCALE GENOMIC DNA]</scope>
</reference>
<organism evidence="11 12">
    <name type="scientific">Echinococcus granulosus</name>
    <name type="common">Hydatid tapeworm</name>
    <dbReference type="NCBI Taxonomy" id="6210"/>
    <lineage>
        <taxon>Eukaryota</taxon>
        <taxon>Metazoa</taxon>
        <taxon>Spiralia</taxon>
        <taxon>Lophotrochozoa</taxon>
        <taxon>Platyhelminthes</taxon>
        <taxon>Cestoda</taxon>
        <taxon>Eucestoda</taxon>
        <taxon>Cyclophyllidea</taxon>
        <taxon>Taeniidae</taxon>
        <taxon>Echinococcus</taxon>
        <taxon>Echinococcus granulosus group</taxon>
    </lineage>
</organism>
<dbReference type="PANTHER" id="PTHR42854">
    <property type="entry name" value="EUKARYOTIC TRANSLATION INITIATION FACTOR 2 SUBUNIT 3 FAMILY MEMBER"/>
    <property type="match status" value="1"/>
</dbReference>
<dbReference type="STRING" id="6210.U6J6D7"/>
<dbReference type="InterPro" id="IPR004161">
    <property type="entry name" value="EFTu-like_2"/>
</dbReference>
<dbReference type="OrthoDB" id="1045173at2759"/>
<dbReference type="SUPFAM" id="SSF50447">
    <property type="entry name" value="Translation proteins"/>
    <property type="match status" value="1"/>
</dbReference>
<dbReference type="InterPro" id="IPR009000">
    <property type="entry name" value="Transl_B-barrel_sf"/>
</dbReference>
<dbReference type="FunFam" id="3.40.50.300:FF:000065">
    <property type="entry name" value="Eukaryotic translation initiation factor 2 subunit gamma"/>
    <property type="match status" value="1"/>
</dbReference>
<dbReference type="AlphaFoldDB" id="U6J6D7"/>
<reference evidence="10" key="3">
    <citation type="submission" date="2014-06" db="EMBL/GenBank/DDBJ databases">
        <authorList>
            <person name="Aslett M."/>
        </authorList>
    </citation>
    <scope>NUCLEOTIDE SEQUENCE</scope>
</reference>
<dbReference type="SUPFAM" id="SSF50465">
    <property type="entry name" value="EF-Tu/eEF-1alpha/eIF2-gamma C-terminal domain"/>
    <property type="match status" value="1"/>
</dbReference>
<dbReference type="FunFam" id="2.40.30.10:FF:000011">
    <property type="entry name" value="Eukaryotic translation initiation factor 2 subunit gamma"/>
    <property type="match status" value="1"/>
</dbReference>
<evidence type="ECO:0000256" key="5">
    <source>
        <dbReference type="ARBA" id="ARBA00022801"/>
    </source>
</evidence>
<evidence type="ECO:0000313" key="13">
    <source>
        <dbReference type="Proteomes" id="UP000492820"/>
    </source>
</evidence>
<dbReference type="CDD" id="cd15490">
    <property type="entry name" value="eIF2_gamma_III"/>
    <property type="match status" value="1"/>
</dbReference>
<dbReference type="GeneID" id="36336935"/>
<dbReference type="Gene3D" id="3.40.50.300">
    <property type="entry name" value="P-loop containing nucleotide triphosphate hydrolases"/>
    <property type="match status" value="1"/>
</dbReference>
<dbReference type="InterPro" id="IPR044127">
    <property type="entry name" value="eIF2g_dom_2"/>
</dbReference>
<comment type="similarity">
    <text evidence="1">Belongs to the TRAFAC class translation factor GTPase superfamily. Classic translation factor GTPase family. EF-Tu/EF-1A subfamily.</text>
</comment>
<evidence type="ECO:0000313" key="14">
    <source>
        <dbReference type="WBParaSite" id="EgrG_000490900"/>
    </source>
</evidence>
<evidence type="ECO:0000313" key="12">
    <source>
        <dbReference type="Proteomes" id="UP000019149"/>
    </source>
</evidence>
<keyword evidence="12" id="KW-1185">Reference proteome</keyword>
<dbReference type="Gene3D" id="2.40.30.10">
    <property type="entry name" value="Translation factors"/>
    <property type="match status" value="2"/>
</dbReference>
<evidence type="ECO:0000256" key="7">
    <source>
        <dbReference type="ARBA" id="ARBA00023134"/>
    </source>
</evidence>
<protein>
    <recommendedName>
        <fullName evidence="2">protein-synthesizing GTPase</fullName>
        <ecNumber evidence="2">3.6.5.3</ecNumber>
    </recommendedName>
</protein>
<dbReference type="EMBL" id="APAU02000004">
    <property type="protein sequence ID" value="EUB64092.1"/>
    <property type="molecule type" value="Genomic_DNA"/>
</dbReference>
<gene>
    <name evidence="11 14" type="ORF">EGR_01220</name>
    <name evidence="10" type="ORF">EgrG_000490900</name>
</gene>
<dbReference type="CTD" id="36336935"/>
<dbReference type="FunFam" id="2.40.30.10:FF:000009">
    <property type="entry name" value="Eukaryotic translation initiation factor 2 subunit gamma"/>
    <property type="match status" value="1"/>
</dbReference>
<dbReference type="InterPro" id="IPR009001">
    <property type="entry name" value="Transl_elong_EF1A/Init_IF2_C"/>
</dbReference>
<dbReference type="InterPro" id="IPR000795">
    <property type="entry name" value="T_Tr_GTP-bd_dom"/>
</dbReference>
<proteinExistence type="inferred from homology"/>
<dbReference type="InterPro" id="IPR015256">
    <property type="entry name" value="eIF2g_C"/>
</dbReference>
<reference evidence="11 12" key="1">
    <citation type="journal article" date="2013" name="Nat. Genet.">
        <title>The genome of the hydatid tapeworm Echinococcus granulosus.</title>
        <authorList>
            <person name="Zheng H."/>
            <person name="Zhang W."/>
            <person name="Zhang L."/>
            <person name="Zhang Z."/>
            <person name="Li J."/>
            <person name="Lu G."/>
            <person name="Zhu Y."/>
            <person name="Wang Y."/>
            <person name="Huang Y."/>
            <person name="Liu J."/>
            <person name="Kang H."/>
            <person name="Chen J."/>
            <person name="Wang L."/>
            <person name="Chen A."/>
            <person name="Yu S."/>
            <person name="Gao Z."/>
            <person name="Jin L."/>
            <person name="Gu W."/>
            <person name="Wang Z."/>
            <person name="Zhao L."/>
            <person name="Shi B."/>
            <person name="Wen H."/>
            <person name="Lin R."/>
            <person name="Jones M.K."/>
            <person name="Brejova B."/>
            <person name="Vinar T."/>
            <person name="Zhao G."/>
            <person name="McManus D.P."/>
            <person name="Chen Z."/>
            <person name="Zhou Y."/>
            <person name="Wang S."/>
        </authorList>
    </citation>
    <scope>NUCLEOTIDE SEQUENCE [LARGE SCALE GENOMIC DNA]</scope>
</reference>
<dbReference type="InterPro" id="IPR027417">
    <property type="entry name" value="P-loop_NTPase"/>
</dbReference>
<dbReference type="GO" id="GO:0000049">
    <property type="term" value="F:tRNA binding"/>
    <property type="evidence" value="ECO:0007669"/>
    <property type="project" value="InterPro"/>
</dbReference>
<keyword evidence="7" id="KW-0342">GTP-binding</keyword>
<dbReference type="Proteomes" id="UP000492820">
    <property type="component" value="Unassembled WGS sequence"/>
</dbReference>
<keyword evidence="5" id="KW-0378">Hydrolase</keyword>
<dbReference type="KEGG" id="egl:EGR_01220"/>
<evidence type="ECO:0000313" key="10">
    <source>
        <dbReference type="EMBL" id="CDS19583.1"/>
    </source>
</evidence>
<evidence type="ECO:0000256" key="2">
    <source>
        <dbReference type="ARBA" id="ARBA00011986"/>
    </source>
</evidence>
<dbReference type="EMBL" id="LK028579">
    <property type="protein sequence ID" value="CDS19583.1"/>
    <property type="molecule type" value="Genomic_DNA"/>
</dbReference>
<evidence type="ECO:0000313" key="11">
    <source>
        <dbReference type="EMBL" id="EUB64092.1"/>
    </source>
</evidence>
<dbReference type="OMA" id="NIGMVGH"/>
<dbReference type="NCBIfam" id="NF003077">
    <property type="entry name" value="PRK04000.1"/>
    <property type="match status" value="1"/>
</dbReference>
<dbReference type="CDD" id="cd01888">
    <property type="entry name" value="eIF2_gamma"/>
    <property type="match status" value="1"/>
</dbReference>
<dbReference type="GO" id="GO:0005525">
    <property type="term" value="F:GTP binding"/>
    <property type="evidence" value="ECO:0007669"/>
    <property type="project" value="UniProtKB-KW"/>
</dbReference>
<comment type="catalytic activity">
    <reaction evidence="8">
        <text>GTP + H2O = GDP + phosphate + H(+)</text>
        <dbReference type="Rhea" id="RHEA:19669"/>
        <dbReference type="ChEBI" id="CHEBI:15377"/>
        <dbReference type="ChEBI" id="CHEBI:15378"/>
        <dbReference type="ChEBI" id="CHEBI:37565"/>
        <dbReference type="ChEBI" id="CHEBI:43474"/>
        <dbReference type="ChEBI" id="CHEBI:58189"/>
        <dbReference type="EC" id="3.6.5.3"/>
    </reaction>
</comment>
<dbReference type="RefSeq" id="XP_024355288.1">
    <property type="nucleotide sequence ID" value="XM_024490469.1"/>
</dbReference>
<keyword evidence="6" id="KW-0648">Protein biosynthesis</keyword>
<evidence type="ECO:0000256" key="4">
    <source>
        <dbReference type="ARBA" id="ARBA00022741"/>
    </source>
</evidence>
<dbReference type="CDD" id="cd03688">
    <property type="entry name" value="eIF2_gamma_II"/>
    <property type="match status" value="1"/>
</dbReference>
<dbReference type="Pfam" id="PF03144">
    <property type="entry name" value="GTP_EFTU_D2"/>
    <property type="match status" value="1"/>
</dbReference>
<evidence type="ECO:0000256" key="1">
    <source>
        <dbReference type="ARBA" id="ARBA00007249"/>
    </source>
</evidence>
<dbReference type="InterPro" id="IPR050543">
    <property type="entry name" value="eIF2G"/>
</dbReference>
<dbReference type="PROSITE" id="PS51722">
    <property type="entry name" value="G_TR_2"/>
    <property type="match status" value="1"/>
</dbReference>
<dbReference type="GO" id="GO:0001731">
    <property type="term" value="P:formation of translation preinitiation complex"/>
    <property type="evidence" value="ECO:0007669"/>
    <property type="project" value="TreeGrafter"/>
</dbReference>
<dbReference type="Proteomes" id="UP000019149">
    <property type="component" value="Unassembled WGS sequence"/>
</dbReference>
<evidence type="ECO:0000256" key="3">
    <source>
        <dbReference type="ARBA" id="ARBA00022540"/>
    </source>
</evidence>
<dbReference type="PRINTS" id="PR00315">
    <property type="entry name" value="ELONGATNFCT"/>
</dbReference>
<sequence length="462" mass="50041">MDEGPGLALQDVATLDISKLTPLTPEVISRQATINIGTIGHVAHGKTTVVRAISTVHTIRHKNELIRNITIKLGYANAKIYKCDGPDCPPPGCYHSFGSASPDIIDCPREDCTGKLRLMRHISFVDCPGHDILMATMLNGAAVMDAAILLIASNEPCPQPQTSEHLAAVEIMHLDTILILQNKIDLVKEAAARDQYDQIVNFVKGTVAESAPIIPISAQLKYNIDVVCDYIVNSIPIPVRDFTSDPRLIVIRSFDVNKPGCEVDQLRGGVAGGSVLRGVLKVGQEIEIRPGLVSQKDESGQVSCRPIRSCILSLLAEQNDLAYAVPGGLIGVGTKIDPQLCRADRLVGHVLGAVGTLPEIYVELEISFYLLRRLLGVRTEGDRKGAKVQKLAKREMLMVNIGSLSSGGHVVAVKGDLAKIALNTPVCTEVNEKVALSRRVEKHWRLIGWGKIRRGVTITPKT</sequence>
<name>U6J6D7_ECHGR</name>
<evidence type="ECO:0000256" key="6">
    <source>
        <dbReference type="ARBA" id="ARBA00022917"/>
    </source>
</evidence>
<keyword evidence="4" id="KW-0547">Nucleotide-binding</keyword>
<dbReference type="PANTHER" id="PTHR42854:SF3">
    <property type="entry name" value="EUKARYOTIC TRANSLATION INITIATION FACTOR 2 SUBUNIT 3-RELATED"/>
    <property type="match status" value="1"/>
</dbReference>
<feature type="domain" description="Tr-type G" evidence="9">
    <location>
        <begin position="31"/>
        <end position="239"/>
    </location>
</feature>
<dbReference type="Pfam" id="PF00009">
    <property type="entry name" value="GTP_EFTU"/>
    <property type="match status" value="1"/>
</dbReference>
<dbReference type="GO" id="GO:0003743">
    <property type="term" value="F:translation initiation factor activity"/>
    <property type="evidence" value="ECO:0007669"/>
    <property type="project" value="UniProtKB-KW"/>
</dbReference>
<dbReference type="WBParaSite" id="EgrG_000490900">
    <property type="protein sequence ID" value="EgrG_000490900"/>
    <property type="gene ID" value="EgrG_000490900"/>
</dbReference>
<dbReference type="GO" id="GO:0003924">
    <property type="term" value="F:GTPase activity"/>
    <property type="evidence" value="ECO:0007669"/>
    <property type="project" value="InterPro"/>
</dbReference>
<dbReference type="InterPro" id="IPR044128">
    <property type="entry name" value="eIF2g_GTP-bd"/>
</dbReference>
<keyword evidence="3 11" id="KW-0396">Initiation factor</keyword>